<evidence type="ECO:0000313" key="3">
    <source>
        <dbReference type="Proteomes" id="UP000887023"/>
    </source>
</evidence>
<protein>
    <submittedName>
        <fullName evidence="2">Alpha/beta hydrolase</fullName>
    </submittedName>
</protein>
<dbReference type="SUPFAM" id="SSF53474">
    <property type="entry name" value="alpha/beta-Hydrolases"/>
    <property type="match status" value="1"/>
</dbReference>
<keyword evidence="3" id="KW-1185">Reference proteome</keyword>
<dbReference type="PANTHER" id="PTHR43689:SF8">
    <property type="entry name" value="ALPHA_BETA-HYDROLASES SUPERFAMILY PROTEIN"/>
    <property type="match status" value="1"/>
</dbReference>
<organism evidence="2 3">
    <name type="scientific">Skermania pinensis</name>
    <dbReference type="NCBI Taxonomy" id="39122"/>
    <lineage>
        <taxon>Bacteria</taxon>
        <taxon>Bacillati</taxon>
        <taxon>Actinomycetota</taxon>
        <taxon>Actinomycetes</taxon>
        <taxon>Mycobacteriales</taxon>
        <taxon>Gordoniaceae</taxon>
        <taxon>Skermania</taxon>
    </lineage>
</organism>
<gene>
    <name evidence="2" type="ORF">KV203_16140</name>
</gene>
<evidence type="ECO:0000313" key="2">
    <source>
        <dbReference type="EMBL" id="QXQ13373.1"/>
    </source>
</evidence>
<proteinExistence type="predicted"/>
<dbReference type="InterPro" id="IPR029058">
    <property type="entry name" value="AB_hydrolase_fold"/>
</dbReference>
<reference evidence="2" key="1">
    <citation type="submission" date="2021-07" db="EMBL/GenBank/DDBJ databases">
        <title>Candidatus Kaistella beijingensis sp. nov. isolated from a municipal wastewater treatment plant is involved in sludge foaming.</title>
        <authorList>
            <person name="Song Y."/>
            <person name="Liu S.-J."/>
        </authorList>
    </citation>
    <scope>NUCLEOTIDE SEQUENCE</scope>
    <source>
        <strain evidence="2">DSM 43998</strain>
    </source>
</reference>
<dbReference type="RefSeq" id="WP_066472548.1">
    <property type="nucleotide sequence ID" value="NZ_CBCRUZ010000016.1"/>
</dbReference>
<dbReference type="PANTHER" id="PTHR43689">
    <property type="entry name" value="HYDROLASE"/>
    <property type="match status" value="1"/>
</dbReference>
<name>A0ABX8S6A0_9ACTN</name>
<evidence type="ECO:0000259" key="1">
    <source>
        <dbReference type="Pfam" id="PF12697"/>
    </source>
</evidence>
<dbReference type="Gene3D" id="3.40.50.1820">
    <property type="entry name" value="alpha/beta hydrolase"/>
    <property type="match status" value="1"/>
</dbReference>
<dbReference type="EMBL" id="CP079105">
    <property type="protein sequence ID" value="QXQ13373.1"/>
    <property type="molecule type" value="Genomic_DNA"/>
</dbReference>
<dbReference type="Pfam" id="PF12697">
    <property type="entry name" value="Abhydrolase_6"/>
    <property type="match status" value="1"/>
</dbReference>
<accession>A0ABX8S6A0</accession>
<dbReference type="InterPro" id="IPR000073">
    <property type="entry name" value="AB_hydrolase_1"/>
</dbReference>
<dbReference type="GO" id="GO:0016787">
    <property type="term" value="F:hydrolase activity"/>
    <property type="evidence" value="ECO:0007669"/>
    <property type="project" value="UniProtKB-KW"/>
</dbReference>
<keyword evidence="2" id="KW-0378">Hydrolase</keyword>
<feature type="domain" description="AB hydrolase-1" evidence="1">
    <location>
        <begin position="27"/>
        <end position="260"/>
    </location>
</feature>
<dbReference type="Proteomes" id="UP000887023">
    <property type="component" value="Chromosome"/>
</dbReference>
<sequence>MTQPIRPTPALHLGSGEPLLLIQPFLLSPHVWTGVAERLADRFEVFAPALSGHWGGPPMPVRQASVADFADRIELMLDELGWDTCHIAGNSLGGWIGFELERRGRARTLTAIAPAGGWSRLSPAKFLVGMEFLSLLPLIGIGRLVPGWATRNRLLQRLVLPIAVHDSGAVSRSSAQAMLTAAIHCSAFLPVIGTNITSDGIADLAEVHTPTRLLLCEHDRIIPMRIYGRRFLDELPADADRIVMHGVGHVPMLEDPARIATLIAEHISGHARQLSAV</sequence>